<dbReference type="RefSeq" id="WP_377282942.1">
    <property type="nucleotide sequence ID" value="NZ_JBHRSI010000008.1"/>
</dbReference>
<gene>
    <name evidence="2" type="ORF">ACFSC0_10725</name>
</gene>
<protein>
    <submittedName>
        <fullName evidence="2">Extensin family protein</fullName>
    </submittedName>
</protein>
<dbReference type="Proteomes" id="UP001597237">
    <property type="component" value="Unassembled WGS sequence"/>
</dbReference>
<sequence length="248" mass="27041">MARPWSFLTQAPSAEAAASAGLWSALLDLALVAILLGGAVNAWAPPQDLPWKPLDLARPPGLATRAQFERAADDPGLCREALTRAGVDFANEPDRTVGDCTTQNSVRVQDGVTRLAPPAPVMTCPVALGYVGWERHVVQPAARELLGAPVTRIEHFGTYACRNVYGRAEGRRSEHAGANAVDVHTFALSTGRQVSVQPHYRLEDPRGAFLRRVRDGACEWFHGTLGPDYNAAHRDHFHLDHGPYRLCR</sequence>
<comment type="caution">
    <text evidence="2">The sequence shown here is derived from an EMBL/GenBank/DDBJ whole genome shotgun (WGS) entry which is preliminary data.</text>
</comment>
<evidence type="ECO:0000313" key="3">
    <source>
        <dbReference type="Proteomes" id="UP001597237"/>
    </source>
</evidence>
<evidence type="ECO:0000259" key="1">
    <source>
        <dbReference type="Pfam" id="PF06904"/>
    </source>
</evidence>
<proteinExistence type="predicted"/>
<name>A0ABW4N123_9CAUL</name>
<dbReference type="Pfam" id="PF06904">
    <property type="entry name" value="Extensin-like_C"/>
    <property type="match status" value="1"/>
</dbReference>
<accession>A0ABW4N123</accession>
<evidence type="ECO:0000313" key="2">
    <source>
        <dbReference type="EMBL" id="MFD1783867.1"/>
    </source>
</evidence>
<organism evidence="2 3">
    <name type="scientific">Phenylobacterium terrae</name>
    <dbReference type="NCBI Taxonomy" id="2665495"/>
    <lineage>
        <taxon>Bacteria</taxon>
        <taxon>Pseudomonadati</taxon>
        <taxon>Pseudomonadota</taxon>
        <taxon>Alphaproteobacteria</taxon>
        <taxon>Caulobacterales</taxon>
        <taxon>Caulobacteraceae</taxon>
        <taxon>Phenylobacterium</taxon>
    </lineage>
</organism>
<dbReference type="InterPro" id="IPR009683">
    <property type="entry name" value="Extensin-like_C"/>
</dbReference>
<reference evidence="3" key="1">
    <citation type="journal article" date="2019" name="Int. J. Syst. Evol. Microbiol.">
        <title>The Global Catalogue of Microorganisms (GCM) 10K type strain sequencing project: providing services to taxonomists for standard genome sequencing and annotation.</title>
        <authorList>
            <consortium name="The Broad Institute Genomics Platform"/>
            <consortium name="The Broad Institute Genome Sequencing Center for Infectious Disease"/>
            <person name="Wu L."/>
            <person name="Ma J."/>
        </authorList>
    </citation>
    <scope>NUCLEOTIDE SEQUENCE [LARGE SCALE GENOMIC DNA]</scope>
    <source>
        <strain evidence="3">DFY28</strain>
    </source>
</reference>
<keyword evidence="3" id="KW-1185">Reference proteome</keyword>
<dbReference type="EMBL" id="JBHUEY010000001">
    <property type="protein sequence ID" value="MFD1783867.1"/>
    <property type="molecule type" value="Genomic_DNA"/>
</dbReference>
<feature type="domain" description="Extensin-like C-terminal" evidence="1">
    <location>
        <begin position="78"/>
        <end position="248"/>
    </location>
</feature>